<evidence type="ECO:0000256" key="1">
    <source>
        <dbReference type="ARBA" id="ARBA00022679"/>
    </source>
</evidence>
<dbReference type="Pfam" id="PF00069">
    <property type="entry name" value="Pkinase"/>
    <property type="match status" value="1"/>
</dbReference>
<dbReference type="InterPro" id="IPR011011">
    <property type="entry name" value="Znf_FYVE_PHD"/>
</dbReference>
<evidence type="ECO:0000256" key="5">
    <source>
        <dbReference type="ARBA" id="ARBA00022777"/>
    </source>
</evidence>
<evidence type="ECO:0000256" key="9">
    <source>
        <dbReference type="SAM" id="MobiDB-lite"/>
    </source>
</evidence>
<feature type="compositionally biased region" description="Acidic residues" evidence="9">
    <location>
        <begin position="495"/>
        <end position="507"/>
    </location>
</feature>
<protein>
    <recommendedName>
        <fullName evidence="10">Protein kinase domain-containing protein</fullName>
    </recommendedName>
</protein>
<gene>
    <name evidence="11" type="ORF">EZS28_013350</name>
</gene>
<accession>A0A5J4W911</accession>
<feature type="domain" description="Protein kinase" evidence="10">
    <location>
        <begin position="1"/>
        <end position="198"/>
    </location>
</feature>
<feature type="region of interest" description="Disordered" evidence="9">
    <location>
        <begin position="453"/>
        <end position="532"/>
    </location>
</feature>
<keyword evidence="2" id="KW-0479">Metal-binding</keyword>
<evidence type="ECO:0000313" key="11">
    <source>
        <dbReference type="EMBL" id="KAA6391123.1"/>
    </source>
</evidence>
<dbReference type="GO" id="GO:0004674">
    <property type="term" value="F:protein serine/threonine kinase activity"/>
    <property type="evidence" value="ECO:0007669"/>
    <property type="project" value="TreeGrafter"/>
</dbReference>
<feature type="compositionally biased region" description="Basic and acidic residues" evidence="9">
    <location>
        <begin position="473"/>
        <end position="494"/>
    </location>
</feature>
<evidence type="ECO:0000313" key="12">
    <source>
        <dbReference type="Proteomes" id="UP000324800"/>
    </source>
</evidence>
<dbReference type="AlphaFoldDB" id="A0A5J4W911"/>
<dbReference type="InterPro" id="IPR013083">
    <property type="entry name" value="Znf_RING/FYVE/PHD"/>
</dbReference>
<dbReference type="SMART" id="SM00249">
    <property type="entry name" value="PHD"/>
    <property type="match status" value="3"/>
</dbReference>
<feature type="region of interest" description="Disordered" evidence="9">
    <location>
        <begin position="672"/>
        <end position="723"/>
    </location>
</feature>
<proteinExistence type="predicted"/>
<feature type="region of interest" description="Disordered" evidence="9">
    <location>
        <begin position="962"/>
        <end position="1003"/>
    </location>
</feature>
<dbReference type="SUPFAM" id="SSF57903">
    <property type="entry name" value="FYVE/PHD zinc finger"/>
    <property type="match status" value="3"/>
</dbReference>
<dbReference type="PANTHER" id="PTHR43671:SF106">
    <property type="entry name" value="NIMA-LIKE KINASE"/>
    <property type="match status" value="1"/>
</dbReference>
<dbReference type="PANTHER" id="PTHR43671">
    <property type="entry name" value="SERINE/THREONINE-PROTEIN KINASE NEK"/>
    <property type="match status" value="1"/>
</dbReference>
<feature type="compositionally biased region" description="Basic and acidic residues" evidence="9">
    <location>
        <begin position="832"/>
        <end position="842"/>
    </location>
</feature>
<dbReference type="SUPFAM" id="SSF56112">
    <property type="entry name" value="Protein kinase-like (PK-like)"/>
    <property type="match status" value="1"/>
</dbReference>
<dbReference type="InterPro" id="IPR011009">
    <property type="entry name" value="Kinase-like_dom_sf"/>
</dbReference>
<dbReference type="PROSITE" id="PS50011">
    <property type="entry name" value="PROTEIN_KINASE_DOM"/>
    <property type="match status" value="1"/>
</dbReference>
<feature type="compositionally biased region" description="Basic and acidic residues" evidence="9">
    <location>
        <begin position="810"/>
        <end position="824"/>
    </location>
</feature>
<keyword evidence="6" id="KW-0862">Zinc</keyword>
<keyword evidence="3" id="KW-0547">Nucleotide-binding</keyword>
<evidence type="ECO:0000256" key="2">
    <source>
        <dbReference type="ARBA" id="ARBA00022723"/>
    </source>
</evidence>
<feature type="compositionally biased region" description="Basic and acidic residues" evidence="9">
    <location>
        <begin position="508"/>
        <end position="522"/>
    </location>
</feature>
<evidence type="ECO:0000256" key="6">
    <source>
        <dbReference type="ARBA" id="ARBA00022833"/>
    </source>
</evidence>
<evidence type="ECO:0000256" key="8">
    <source>
        <dbReference type="SAM" id="Coils"/>
    </source>
</evidence>
<feature type="compositionally biased region" description="Basic and acidic residues" evidence="9">
    <location>
        <begin position="1103"/>
        <end position="1119"/>
    </location>
</feature>
<dbReference type="EMBL" id="SNRW01002987">
    <property type="protein sequence ID" value="KAA6391123.1"/>
    <property type="molecule type" value="Genomic_DNA"/>
</dbReference>
<sequence>MLRKRFRRSNSTDNYQAVANMPLKLEEVTILKKQEIWDIFAKLVEALNLYHQKGIVYGNLKMLQIWITGAFHVTLDESQPVPIEFHKSDQKQWVIGMKDFFAPELMTYEGDIIKKLWRQTMQSDMFALGCVIYKLIGSIHPFNNGKRNTVWLPFIITKEPDQLPEDYSNQLKDIVMSLLRKAPKQRPSIQDILGQPQIAESVQGWKQMKAIEMESIRMQSFKFKGQMNECTIIPYKDKDLIQRELFEIKADGTINESSSLNSQYQIARQMHKEFRLPGICRHGLDKSTVLCFVQIYYKEKKEDSEEFRKKFKEQLKEFGQKSAFYVRSGGSRENGQDHAVQYDFYLFMTQQEKYSTKTKKEREEFKDSIQPLIKSCSGELINFVGMKLTEYVRNVVYNCDLVKNETRQKACNLDYQFPVFGKDVRKIIQKRKKVGKKLNFVIRKEEDDLEGNMKKDIEKGQDLPNMVKKKRKRDDEVNENKDLELNEQENKDIELNEQDNREEEDKELDVKEDMNQDEQKEVSEEEEEENQDKELKEKKVVCSKCKLDITEGDHGQCCWCKLWFHFHCLHFKKSRANKLLLWWCNTCKSTEFHKQFKSIICATIKRPILREQKFSELFESRKEEEQQNIMKLKDQEDVNMLVVEKNYLEMNEHNNNEENKDRKLNVLKGQEGATIEQKNQKENIEDMNMQNGDKNKELEVKKDMNQDGKKEEEIKQQEENQDKDLKEKKVVCNKCEIDITAYDHGQCYWCKLWTHYKCSKDHKSYAKKQLHWWCITCKSTEYNKKYKKIINTTLQQPLQREKQLSELFESRNQDKGESKLKIKDQQQNNSMETDKDIELKKQDNIEEENKELDLKENQIKNKKVKENKEEEENQDKDLKKKKVVCSQCEIDITEGDHGQCCWCKQWFHFYCQDIWKVSAQILLHWWCNTCRGTEYHKQYKSIISTTQLKPLLREKQLSGLFQSSQKDQKEEVQEDENKELEVKEDMNQDGKKEEEIKQEEENQDKDLKEKKVVCSKCEIDITAHDHGQCYWCKLWFHFRCQKDFKYFANKQLHWWCITCKSTEFNKKYKKIIEKTKIKPLLRDKQLSELFESRKKDQEQNSMIIKEKEENNNEEQNKQEEEYEVDEEINKENEKKEEENKQQEYEMMEVENKQSNVF</sequence>
<name>A0A5J4W911_9EUKA</name>
<dbReference type="Gene3D" id="3.30.40.10">
    <property type="entry name" value="Zinc/RING finger domain, C3HC4 (zinc finger)"/>
    <property type="match status" value="1"/>
</dbReference>
<feature type="compositionally biased region" description="Basic and acidic residues" evidence="9">
    <location>
        <begin position="979"/>
        <end position="995"/>
    </location>
</feature>
<keyword evidence="8" id="KW-0175">Coiled coil</keyword>
<feature type="coiled-coil region" evidence="8">
    <location>
        <begin position="615"/>
        <end position="670"/>
    </location>
</feature>
<comment type="caution">
    <text evidence="11">The sequence shown here is derived from an EMBL/GenBank/DDBJ whole genome shotgun (WGS) entry which is preliminary data.</text>
</comment>
<feature type="region of interest" description="Disordered" evidence="9">
    <location>
        <begin position="810"/>
        <end position="842"/>
    </location>
</feature>
<dbReference type="InterPro" id="IPR000719">
    <property type="entry name" value="Prot_kinase_dom"/>
</dbReference>
<evidence type="ECO:0000256" key="7">
    <source>
        <dbReference type="ARBA" id="ARBA00022840"/>
    </source>
</evidence>
<evidence type="ECO:0000256" key="3">
    <source>
        <dbReference type="ARBA" id="ARBA00022741"/>
    </source>
</evidence>
<dbReference type="GO" id="GO:0008270">
    <property type="term" value="F:zinc ion binding"/>
    <property type="evidence" value="ECO:0007669"/>
    <property type="project" value="UniProtKB-KW"/>
</dbReference>
<feature type="region of interest" description="Disordered" evidence="9">
    <location>
        <begin position="1103"/>
        <end position="1157"/>
    </location>
</feature>
<keyword evidence="5" id="KW-0418">Kinase</keyword>
<organism evidence="11 12">
    <name type="scientific">Streblomastix strix</name>
    <dbReference type="NCBI Taxonomy" id="222440"/>
    <lineage>
        <taxon>Eukaryota</taxon>
        <taxon>Metamonada</taxon>
        <taxon>Preaxostyla</taxon>
        <taxon>Oxymonadida</taxon>
        <taxon>Streblomastigidae</taxon>
        <taxon>Streblomastix</taxon>
    </lineage>
</organism>
<reference evidence="11 12" key="1">
    <citation type="submission" date="2019-03" db="EMBL/GenBank/DDBJ databases">
        <title>Single cell metagenomics reveals metabolic interactions within the superorganism composed of flagellate Streblomastix strix and complex community of Bacteroidetes bacteria on its surface.</title>
        <authorList>
            <person name="Treitli S.C."/>
            <person name="Kolisko M."/>
            <person name="Husnik F."/>
            <person name="Keeling P."/>
            <person name="Hampl V."/>
        </authorList>
    </citation>
    <scope>NUCLEOTIDE SEQUENCE [LARGE SCALE GENOMIC DNA]</scope>
    <source>
        <strain evidence="11">ST1C</strain>
    </source>
</reference>
<evidence type="ECO:0000256" key="4">
    <source>
        <dbReference type="ARBA" id="ARBA00022771"/>
    </source>
</evidence>
<feature type="compositionally biased region" description="Basic and acidic residues" evidence="9">
    <location>
        <begin position="1127"/>
        <end position="1143"/>
    </location>
</feature>
<keyword evidence="7" id="KW-0067">ATP-binding</keyword>
<dbReference type="InterPro" id="IPR001965">
    <property type="entry name" value="Znf_PHD"/>
</dbReference>
<evidence type="ECO:0000259" key="10">
    <source>
        <dbReference type="PROSITE" id="PS50011"/>
    </source>
</evidence>
<dbReference type="Gene3D" id="1.10.510.10">
    <property type="entry name" value="Transferase(Phosphotransferase) domain 1"/>
    <property type="match status" value="1"/>
</dbReference>
<keyword evidence="1" id="KW-0808">Transferase</keyword>
<dbReference type="GO" id="GO:0005524">
    <property type="term" value="F:ATP binding"/>
    <property type="evidence" value="ECO:0007669"/>
    <property type="project" value="UniProtKB-KW"/>
</dbReference>
<dbReference type="Proteomes" id="UP000324800">
    <property type="component" value="Unassembled WGS sequence"/>
</dbReference>
<dbReference type="InterPro" id="IPR050660">
    <property type="entry name" value="NEK_Ser/Thr_kinase"/>
</dbReference>
<feature type="compositionally biased region" description="Basic and acidic residues" evidence="9">
    <location>
        <begin position="693"/>
        <end position="723"/>
    </location>
</feature>
<keyword evidence="4" id="KW-0863">Zinc-finger</keyword>